<dbReference type="Pfam" id="PF01244">
    <property type="entry name" value="Peptidase_M19"/>
    <property type="match status" value="1"/>
</dbReference>
<organism evidence="1 2">
    <name type="scientific">Acidilutibacter cellobiosedens</name>
    <dbReference type="NCBI Taxonomy" id="2507161"/>
    <lineage>
        <taxon>Bacteria</taxon>
        <taxon>Bacillati</taxon>
        <taxon>Bacillota</taxon>
        <taxon>Tissierellia</taxon>
        <taxon>Tissierellales</taxon>
        <taxon>Acidilutibacteraceae</taxon>
        <taxon>Acidilutibacter</taxon>
    </lineage>
</organism>
<dbReference type="PANTHER" id="PTHR10443">
    <property type="entry name" value="MICROSOMAL DIPEPTIDASE"/>
    <property type="match status" value="1"/>
</dbReference>
<dbReference type="Gene3D" id="3.20.20.140">
    <property type="entry name" value="Metal-dependent hydrolases"/>
    <property type="match status" value="1"/>
</dbReference>
<dbReference type="GO" id="GO:0006508">
    <property type="term" value="P:proteolysis"/>
    <property type="evidence" value="ECO:0007669"/>
    <property type="project" value="InterPro"/>
</dbReference>
<dbReference type="PROSITE" id="PS51365">
    <property type="entry name" value="RENAL_DIPEPTIDASE_2"/>
    <property type="match status" value="1"/>
</dbReference>
<dbReference type="InterPro" id="IPR032466">
    <property type="entry name" value="Metal_Hydrolase"/>
</dbReference>
<evidence type="ECO:0000313" key="2">
    <source>
        <dbReference type="Proteomes" id="UP000287969"/>
    </source>
</evidence>
<protein>
    <submittedName>
        <fullName evidence="1">Diguanylate cyclase</fullName>
    </submittedName>
</protein>
<dbReference type="Proteomes" id="UP000287969">
    <property type="component" value="Chromosome"/>
</dbReference>
<dbReference type="PANTHER" id="PTHR10443:SF12">
    <property type="entry name" value="DIPEPTIDASE"/>
    <property type="match status" value="1"/>
</dbReference>
<keyword evidence="2" id="KW-1185">Reference proteome</keyword>
<accession>A0A410QGY7</accession>
<sequence length="399" mass="44913">MGIKSAYKGYKAYDYLGPEDYKHFELCDGLNRVEEYLVPLSEDEEKRVKKLAKDLIIISLHEHPVLFPKDLTKLDEYAREGRERAAYEALSHSYLDAVFDNMMDGTCTITSKSGWKWDEVLYDLGIRLCDLAHQDFVIRCEKVDDIIRAHREGKIALIPSIEGAAMIENELDRIDILYGFGVRLMGVAYSEANGLGSGLKEDRDGGLTAFGKRAVERMNKVGIAIDCSHCGVQTTLDVIEASQKPIFLTHVGARALWESRRLFPDEVLKACAEKGGVIGIEAAPHTTLTYNNREHSIVSFMEHFEYVKNLVGVDHVAFGPDTLYGDHVGLHHAYAGHLSTKSTQGTHDYNEVEYVKGLENPTETSKNILRWLVKENYSDSDIEKILSGNILRALNEVWI</sequence>
<name>A0A410QGY7_9FIRM</name>
<dbReference type="KEGG" id="spoa:EQM13_17715"/>
<evidence type="ECO:0000313" key="1">
    <source>
        <dbReference type="EMBL" id="QAT63267.1"/>
    </source>
</evidence>
<gene>
    <name evidence="1" type="ORF">EQM13_17715</name>
</gene>
<dbReference type="OrthoDB" id="9804920at2"/>
<dbReference type="SUPFAM" id="SSF51556">
    <property type="entry name" value="Metallo-dependent hydrolases"/>
    <property type="match status" value="1"/>
</dbReference>
<proteinExistence type="predicted"/>
<dbReference type="EMBL" id="CP035282">
    <property type="protein sequence ID" value="QAT63267.1"/>
    <property type="molecule type" value="Genomic_DNA"/>
</dbReference>
<reference evidence="2" key="1">
    <citation type="submission" date="2019-01" db="EMBL/GenBank/DDBJ databases">
        <title>Draft genomes of a novel of Sporanaerobacter strains.</title>
        <authorList>
            <person name="Ma S."/>
        </authorList>
    </citation>
    <scope>NUCLEOTIDE SEQUENCE [LARGE SCALE GENOMIC DNA]</scope>
    <source>
        <strain evidence="2">NJN-17</strain>
    </source>
</reference>
<dbReference type="GO" id="GO:0070573">
    <property type="term" value="F:metallodipeptidase activity"/>
    <property type="evidence" value="ECO:0007669"/>
    <property type="project" value="InterPro"/>
</dbReference>
<dbReference type="AlphaFoldDB" id="A0A410QGY7"/>
<dbReference type="RefSeq" id="WP_071141219.1">
    <property type="nucleotide sequence ID" value="NZ_CP035282.1"/>
</dbReference>
<dbReference type="InterPro" id="IPR008257">
    <property type="entry name" value="Pept_M19"/>
</dbReference>